<dbReference type="InterPro" id="IPR003313">
    <property type="entry name" value="AraC-bd"/>
</dbReference>
<gene>
    <name evidence="5" type="ORF">BXY41_10545</name>
</gene>
<dbReference type="EMBL" id="PTJA01000005">
    <property type="protein sequence ID" value="PPK80830.1"/>
    <property type="molecule type" value="Genomic_DNA"/>
</dbReference>
<dbReference type="PANTHER" id="PTHR43280:SF2">
    <property type="entry name" value="HTH-TYPE TRANSCRIPTIONAL REGULATOR EXSA"/>
    <property type="match status" value="1"/>
</dbReference>
<dbReference type="InterPro" id="IPR014710">
    <property type="entry name" value="RmlC-like_jellyroll"/>
</dbReference>
<dbReference type="SUPFAM" id="SSF51215">
    <property type="entry name" value="Regulatory protein AraC"/>
    <property type="match status" value="1"/>
</dbReference>
<dbReference type="InterPro" id="IPR009057">
    <property type="entry name" value="Homeodomain-like_sf"/>
</dbReference>
<organism evidence="5 6">
    <name type="scientific">Lacrimispora xylanisolvens</name>
    <dbReference type="NCBI Taxonomy" id="384636"/>
    <lineage>
        <taxon>Bacteria</taxon>
        <taxon>Bacillati</taxon>
        <taxon>Bacillota</taxon>
        <taxon>Clostridia</taxon>
        <taxon>Lachnospirales</taxon>
        <taxon>Lachnospiraceae</taxon>
        <taxon>Lacrimispora</taxon>
    </lineage>
</organism>
<dbReference type="AlphaFoldDB" id="A0A2S6HT51"/>
<dbReference type="InterPro" id="IPR037923">
    <property type="entry name" value="HTH-like"/>
</dbReference>
<reference evidence="5 6" key="1">
    <citation type="submission" date="2018-02" db="EMBL/GenBank/DDBJ databases">
        <title>Genomic Encyclopedia of Archaeal and Bacterial Type Strains, Phase II (KMG-II): from individual species to whole genera.</title>
        <authorList>
            <person name="Goeker M."/>
        </authorList>
    </citation>
    <scope>NUCLEOTIDE SEQUENCE [LARGE SCALE GENOMIC DNA]</scope>
    <source>
        <strain evidence="5 6">DSM 3808</strain>
    </source>
</reference>
<dbReference type="GO" id="GO:0003700">
    <property type="term" value="F:DNA-binding transcription factor activity"/>
    <property type="evidence" value="ECO:0007669"/>
    <property type="project" value="InterPro"/>
</dbReference>
<sequence length="269" mass="31237">MTEELDFNNLIPELHYYIHRKPTPGWKIEPCITSFIDITYVMDGKAEYTINDQTYIVNKGDLICIPQNSYRAATSIPDDLIECYATNFRLRNQTGEYVSLPLPFISHIGSNPQLIALYNEMHSEWLQQNFGYMLKVRAILCMILHLILDQLLNKNHASQDDPRIKSSIHYMSAHYWENLTTEEMAKRYHLHPAYYGNLFQKVTGMTFKQYLISIRLNYAENLLKSGEYSVGEVALQCGFSDIFYFSKLFKAKKGIPPSACFLEEKNSLK</sequence>
<keyword evidence="6" id="KW-1185">Reference proteome</keyword>
<dbReference type="Proteomes" id="UP000237749">
    <property type="component" value="Unassembled WGS sequence"/>
</dbReference>
<evidence type="ECO:0000313" key="5">
    <source>
        <dbReference type="EMBL" id="PPK80830.1"/>
    </source>
</evidence>
<evidence type="ECO:0000256" key="1">
    <source>
        <dbReference type="ARBA" id="ARBA00023015"/>
    </source>
</evidence>
<dbReference type="Gene3D" id="1.10.10.60">
    <property type="entry name" value="Homeodomain-like"/>
    <property type="match status" value="2"/>
</dbReference>
<dbReference type="SUPFAM" id="SSF46689">
    <property type="entry name" value="Homeodomain-like"/>
    <property type="match status" value="2"/>
</dbReference>
<dbReference type="InterPro" id="IPR018060">
    <property type="entry name" value="HTH_AraC"/>
</dbReference>
<dbReference type="OrthoDB" id="2600165at2"/>
<evidence type="ECO:0000259" key="4">
    <source>
        <dbReference type="PROSITE" id="PS01124"/>
    </source>
</evidence>
<comment type="caution">
    <text evidence="5">The sequence shown here is derived from an EMBL/GenBank/DDBJ whole genome shotgun (WGS) entry which is preliminary data.</text>
</comment>
<keyword evidence="2 5" id="KW-0238">DNA-binding</keyword>
<proteinExistence type="predicted"/>
<dbReference type="PROSITE" id="PS01124">
    <property type="entry name" value="HTH_ARAC_FAMILY_2"/>
    <property type="match status" value="1"/>
</dbReference>
<keyword evidence="3" id="KW-0804">Transcription</keyword>
<evidence type="ECO:0000256" key="2">
    <source>
        <dbReference type="ARBA" id="ARBA00023125"/>
    </source>
</evidence>
<dbReference type="PANTHER" id="PTHR43280">
    <property type="entry name" value="ARAC-FAMILY TRANSCRIPTIONAL REGULATOR"/>
    <property type="match status" value="1"/>
</dbReference>
<dbReference type="InterPro" id="IPR018062">
    <property type="entry name" value="HTH_AraC-typ_CS"/>
</dbReference>
<feature type="domain" description="HTH araC/xylS-type" evidence="4">
    <location>
        <begin position="165"/>
        <end position="263"/>
    </location>
</feature>
<keyword evidence="1" id="KW-0805">Transcription regulation</keyword>
<dbReference type="Pfam" id="PF12833">
    <property type="entry name" value="HTH_18"/>
    <property type="match status" value="1"/>
</dbReference>
<dbReference type="Gene3D" id="2.60.120.10">
    <property type="entry name" value="Jelly Rolls"/>
    <property type="match status" value="1"/>
</dbReference>
<dbReference type="RefSeq" id="WP_104436825.1">
    <property type="nucleotide sequence ID" value="NZ_PTJA01000005.1"/>
</dbReference>
<accession>A0A2S6HT51</accession>
<protein>
    <submittedName>
        <fullName evidence="5">AraC-like DNA-binding protein</fullName>
    </submittedName>
</protein>
<dbReference type="PROSITE" id="PS00041">
    <property type="entry name" value="HTH_ARAC_FAMILY_1"/>
    <property type="match status" value="1"/>
</dbReference>
<name>A0A2S6HT51_9FIRM</name>
<evidence type="ECO:0000256" key="3">
    <source>
        <dbReference type="ARBA" id="ARBA00023163"/>
    </source>
</evidence>
<dbReference type="SMART" id="SM00342">
    <property type="entry name" value="HTH_ARAC"/>
    <property type="match status" value="1"/>
</dbReference>
<evidence type="ECO:0000313" key="6">
    <source>
        <dbReference type="Proteomes" id="UP000237749"/>
    </source>
</evidence>
<dbReference type="GO" id="GO:0043565">
    <property type="term" value="F:sequence-specific DNA binding"/>
    <property type="evidence" value="ECO:0007669"/>
    <property type="project" value="InterPro"/>
</dbReference>
<dbReference type="Pfam" id="PF02311">
    <property type="entry name" value="AraC_binding"/>
    <property type="match status" value="1"/>
</dbReference>